<keyword evidence="5 7" id="KW-0378">Hydrolase</keyword>
<evidence type="ECO:0000256" key="2">
    <source>
        <dbReference type="ARBA" id="ARBA00001946"/>
    </source>
</evidence>
<comment type="caution">
    <text evidence="8">The sequence shown here is derived from an EMBL/GenBank/DDBJ whole genome shotgun (WGS) entry which is preliminary data.</text>
</comment>
<dbReference type="PANTHER" id="PTHR20854:SF4">
    <property type="entry name" value="INOSITOL-1-MONOPHOSPHATASE-RELATED"/>
    <property type="match status" value="1"/>
</dbReference>
<dbReference type="GeneID" id="92760221"/>
<dbReference type="PROSITE" id="PS00629">
    <property type="entry name" value="IMP_1"/>
    <property type="match status" value="1"/>
</dbReference>
<dbReference type="CDD" id="cd01639">
    <property type="entry name" value="IMPase"/>
    <property type="match status" value="1"/>
</dbReference>
<dbReference type="SUPFAM" id="SSF56655">
    <property type="entry name" value="Carbohydrate phosphatase"/>
    <property type="match status" value="1"/>
</dbReference>
<evidence type="ECO:0000256" key="4">
    <source>
        <dbReference type="ARBA" id="ARBA00022723"/>
    </source>
</evidence>
<evidence type="ECO:0000256" key="7">
    <source>
        <dbReference type="RuleBase" id="RU364068"/>
    </source>
</evidence>
<gene>
    <name evidence="8" type="primary">suhB</name>
    <name evidence="8" type="ORF">HMPREF0293_1571</name>
</gene>
<dbReference type="RefSeq" id="WP_005389827.1">
    <property type="nucleotide sequence ID" value="NZ_GG667033.1"/>
</dbReference>
<evidence type="ECO:0000313" key="9">
    <source>
        <dbReference type="Proteomes" id="UP000006237"/>
    </source>
</evidence>
<proteinExistence type="inferred from homology"/>
<protein>
    <recommendedName>
        <fullName evidence="7">Inositol-1-monophosphatase</fullName>
        <ecNumber evidence="7">3.1.3.25</ecNumber>
    </recommendedName>
</protein>
<evidence type="ECO:0000313" key="8">
    <source>
        <dbReference type="EMBL" id="EEI63053.1"/>
    </source>
</evidence>
<keyword evidence="4 7" id="KW-0479">Metal-binding</keyword>
<accession>A0ABM9XPF7</accession>
<dbReference type="EC" id="3.1.3.25" evidence="7"/>
<dbReference type="InterPro" id="IPR033942">
    <property type="entry name" value="IMPase"/>
</dbReference>
<dbReference type="PRINTS" id="PR00377">
    <property type="entry name" value="IMPHPHTASES"/>
</dbReference>
<dbReference type="Gene3D" id="3.30.540.10">
    <property type="entry name" value="Fructose-1,6-Bisphosphatase, subunit A, domain 1"/>
    <property type="match status" value="1"/>
</dbReference>
<dbReference type="InterPro" id="IPR020550">
    <property type="entry name" value="Inositol_monophosphatase_CS"/>
</dbReference>
<dbReference type="EMBL" id="ACHF01000036">
    <property type="protein sequence ID" value="EEI63053.1"/>
    <property type="molecule type" value="Genomic_DNA"/>
</dbReference>
<evidence type="ECO:0000256" key="3">
    <source>
        <dbReference type="ARBA" id="ARBA00009759"/>
    </source>
</evidence>
<dbReference type="Proteomes" id="UP000006237">
    <property type="component" value="Unassembled WGS sequence"/>
</dbReference>
<evidence type="ECO:0000256" key="1">
    <source>
        <dbReference type="ARBA" id="ARBA00001033"/>
    </source>
</evidence>
<comment type="similarity">
    <text evidence="3 7">Belongs to the inositol monophosphatase superfamily.</text>
</comment>
<dbReference type="InterPro" id="IPR000760">
    <property type="entry name" value="Inositol_monophosphatase-like"/>
</dbReference>
<evidence type="ECO:0000256" key="5">
    <source>
        <dbReference type="ARBA" id="ARBA00022801"/>
    </source>
</evidence>
<comment type="catalytic activity">
    <reaction evidence="1 7">
        <text>a myo-inositol phosphate + H2O = myo-inositol + phosphate</text>
        <dbReference type="Rhea" id="RHEA:24056"/>
        <dbReference type="ChEBI" id="CHEBI:15377"/>
        <dbReference type="ChEBI" id="CHEBI:17268"/>
        <dbReference type="ChEBI" id="CHEBI:43474"/>
        <dbReference type="ChEBI" id="CHEBI:84139"/>
        <dbReference type="EC" id="3.1.3.25"/>
    </reaction>
</comment>
<dbReference type="PANTHER" id="PTHR20854">
    <property type="entry name" value="INOSITOL MONOPHOSPHATASE"/>
    <property type="match status" value="1"/>
</dbReference>
<dbReference type="Gene3D" id="3.40.190.80">
    <property type="match status" value="1"/>
</dbReference>
<dbReference type="GO" id="GO:0052834">
    <property type="term" value="F:inositol monophosphate phosphatase activity"/>
    <property type="evidence" value="ECO:0007669"/>
    <property type="project" value="UniProtKB-EC"/>
</dbReference>
<dbReference type="PROSITE" id="PS00630">
    <property type="entry name" value="IMP_2"/>
    <property type="match status" value="1"/>
</dbReference>
<dbReference type="Pfam" id="PF00459">
    <property type="entry name" value="Inositol_P"/>
    <property type="match status" value="1"/>
</dbReference>
<name>A0ABM9XPF7_9CORY</name>
<evidence type="ECO:0000256" key="6">
    <source>
        <dbReference type="ARBA" id="ARBA00022842"/>
    </source>
</evidence>
<reference evidence="8 9" key="1">
    <citation type="submission" date="2009-01" db="EMBL/GenBank/DDBJ databases">
        <authorList>
            <person name="Qin X."/>
            <person name="Bachman B."/>
            <person name="Battles P."/>
            <person name="Bell A."/>
            <person name="Bess C."/>
            <person name="Bickham C."/>
            <person name="Chaboub L."/>
            <person name="Chen D."/>
            <person name="Coyle M."/>
            <person name="Deiros D.R."/>
            <person name="Dinh H."/>
            <person name="Forbes L."/>
            <person name="Fowler G."/>
            <person name="Francisco L."/>
            <person name="Fu Q."/>
            <person name="Gubbala S."/>
            <person name="Hale W."/>
            <person name="Han Y."/>
            <person name="Hemphill L."/>
            <person name="Highlander S.K."/>
            <person name="Hirani K."/>
            <person name="Hogues M."/>
            <person name="Jackson L."/>
            <person name="Jakkamsetti A."/>
            <person name="Javaid M."/>
            <person name="Jiang H."/>
            <person name="Korchina V."/>
            <person name="Kovar C."/>
            <person name="Lara F."/>
            <person name="Lee S."/>
            <person name="Mata R."/>
            <person name="Mathew T."/>
            <person name="Moen C."/>
            <person name="Morales K."/>
            <person name="Munidasa M."/>
            <person name="Nazareth L."/>
            <person name="Ngo R."/>
            <person name="Nguyen L."/>
            <person name="Okwuonu G."/>
            <person name="Ongeri F."/>
            <person name="Patil S."/>
            <person name="Petrosino J."/>
            <person name="Pham C."/>
            <person name="Pham P."/>
            <person name="Pu L.-L."/>
            <person name="Puazo M."/>
            <person name="Raj R."/>
            <person name="Reid J."/>
            <person name="Rouhana J."/>
            <person name="Saada N."/>
            <person name="Shang Y."/>
            <person name="Simmons D."/>
            <person name="Thornton R."/>
            <person name="Warren J."/>
            <person name="Weissenberger G."/>
            <person name="Zhang J."/>
            <person name="Zhang L."/>
            <person name="Zhou C."/>
            <person name="Zhu D."/>
            <person name="Muzny D."/>
            <person name="Worley K."/>
            <person name="Gibbs R."/>
        </authorList>
    </citation>
    <scope>NUCLEOTIDE SEQUENCE [LARGE SCALE GENOMIC DNA]</scope>
    <source>
        <strain evidence="8 9">ATCC 51866</strain>
    </source>
</reference>
<keyword evidence="9" id="KW-1185">Reference proteome</keyword>
<sequence length="356" mass="37582">MSLSVADAEKRGYRGIVATLESDGLLFTVAIRRNAYTARRGASFDVEEMTMMGQIEDQTVVYGGQAQAEEAKLPAPDELRDIAVVVALKAAALIRKERAGVGDLKRVTTTKSSDVDPVTEVDKHSEEFITNSIRALRPADGFLGEEGARSTSQSGVTWVIDPIDGTVNFIYGIPQYAVSIAAAINEDIVAGAVINVVTGEVYRSARGEGAQKAVVPPGETVGHEAFAQISASSATEIEQSLLATGFAYLASRRTKQAEILTKLLPTVRDIRRMGSAALDLCALGEGRVDCYFEHGIHPWDYAAGQIIAEEAGASVHSPGISVPGREGLPVWGAAPGVGDAFERLLASAGALDAIPD</sequence>
<keyword evidence="6 7" id="KW-0460">Magnesium</keyword>
<dbReference type="InterPro" id="IPR020583">
    <property type="entry name" value="Inositol_monoP_metal-BS"/>
</dbReference>
<organism evidence="8 9">
    <name type="scientific">Corynebacterium glucuronolyticum ATCC 51866</name>
    <dbReference type="NCBI Taxonomy" id="548478"/>
    <lineage>
        <taxon>Bacteria</taxon>
        <taxon>Bacillati</taxon>
        <taxon>Actinomycetota</taxon>
        <taxon>Actinomycetes</taxon>
        <taxon>Mycobacteriales</taxon>
        <taxon>Corynebacteriaceae</taxon>
        <taxon>Corynebacterium</taxon>
    </lineage>
</organism>
<comment type="cofactor">
    <cofactor evidence="2 7">
        <name>Mg(2+)</name>
        <dbReference type="ChEBI" id="CHEBI:18420"/>
    </cofactor>
</comment>